<organism evidence="3 4">
    <name type="scientific">Megaselia scalaris</name>
    <name type="common">Humpbacked fly</name>
    <name type="synonym">Phora scalaris</name>
    <dbReference type="NCBI Taxonomy" id="36166"/>
    <lineage>
        <taxon>Eukaryota</taxon>
        <taxon>Metazoa</taxon>
        <taxon>Ecdysozoa</taxon>
        <taxon>Arthropoda</taxon>
        <taxon>Hexapoda</taxon>
        <taxon>Insecta</taxon>
        <taxon>Pterygota</taxon>
        <taxon>Neoptera</taxon>
        <taxon>Endopterygota</taxon>
        <taxon>Diptera</taxon>
        <taxon>Brachycera</taxon>
        <taxon>Muscomorpha</taxon>
        <taxon>Platypezoidea</taxon>
        <taxon>Phoridae</taxon>
        <taxon>Megaseliini</taxon>
        <taxon>Megaselia</taxon>
    </lineage>
</organism>
<keyword evidence="1" id="KW-0732">Signal</keyword>
<evidence type="ECO:0000313" key="4">
    <source>
        <dbReference type="Proteomes" id="UP000015102"/>
    </source>
</evidence>
<sequence length="124" mass="13583">MKMSGKQLTIYLLLALTRCVLSEGDGCPLKCSKADCDRELLPDCGTGTSIYPYVHEKNCRKYTECISGKEISVECASNQYAKISGSSVQCITYDDNNPPSCIASPKNVCQRVGYLPDPDDCKLI</sequence>
<name>T1GAI4_MEGSC</name>
<proteinExistence type="predicted"/>
<dbReference type="EMBL" id="CAQQ02041100">
    <property type="status" value="NOT_ANNOTATED_CDS"/>
    <property type="molecule type" value="Genomic_DNA"/>
</dbReference>
<dbReference type="Proteomes" id="UP000015102">
    <property type="component" value="Unassembled WGS sequence"/>
</dbReference>
<evidence type="ECO:0000259" key="2">
    <source>
        <dbReference type="PROSITE" id="PS50940"/>
    </source>
</evidence>
<dbReference type="EnsemblMetazoa" id="MESCA000241-RA">
    <property type="protein sequence ID" value="MESCA000241-PA"/>
    <property type="gene ID" value="MESCA000241"/>
</dbReference>
<dbReference type="GO" id="GO:0005576">
    <property type="term" value="C:extracellular region"/>
    <property type="evidence" value="ECO:0007669"/>
    <property type="project" value="InterPro"/>
</dbReference>
<dbReference type="AlphaFoldDB" id="T1GAI4"/>
<dbReference type="EMBL" id="CAQQ02041099">
    <property type="status" value="NOT_ANNOTATED_CDS"/>
    <property type="molecule type" value="Genomic_DNA"/>
</dbReference>
<reference evidence="4" key="1">
    <citation type="submission" date="2013-02" db="EMBL/GenBank/DDBJ databases">
        <authorList>
            <person name="Hughes D."/>
        </authorList>
    </citation>
    <scope>NUCLEOTIDE SEQUENCE</scope>
    <source>
        <strain>Durham</strain>
        <strain evidence="4">NC isolate 2 -- Noor lab</strain>
    </source>
</reference>
<dbReference type="InterPro" id="IPR002557">
    <property type="entry name" value="Chitin-bd_dom"/>
</dbReference>
<reference evidence="3" key="2">
    <citation type="submission" date="2015-06" db="UniProtKB">
        <authorList>
            <consortium name="EnsemblMetazoa"/>
        </authorList>
    </citation>
    <scope>IDENTIFICATION</scope>
</reference>
<keyword evidence="4" id="KW-1185">Reference proteome</keyword>
<dbReference type="EMBL" id="CAQQ02041101">
    <property type="status" value="NOT_ANNOTATED_CDS"/>
    <property type="molecule type" value="Genomic_DNA"/>
</dbReference>
<accession>T1GAI4</accession>
<feature type="signal peptide" evidence="1">
    <location>
        <begin position="1"/>
        <end position="22"/>
    </location>
</feature>
<dbReference type="SUPFAM" id="SSF57625">
    <property type="entry name" value="Invertebrate chitin-binding proteins"/>
    <property type="match status" value="1"/>
</dbReference>
<feature type="chain" id="PRO_5004576762" description="Chitin-binding type-2 domain-containing protein" evidence="1">
    <location>
        <begin position="23"/>
        <end position="124"/>
    </location>
</feature>
<dbReference type="PROSITE" id="PS50940">
    <property type="entry name" value="CHIT_BIND_II"/>
    <property type="match status" value="1"/>
</dbReference>
<protein>
    <recommendedName>
        <fullName evidence="2">Chitin-binding type-2 domain-containing protein</fullName>
    </recommendedName>
</protein>
<evidence type="ECO:0000256" key="1">
    <source>
        <dbReference type="SAM" id="SignalP"/>
    </source>
</evidence>
<feature type="domain" description="Chitin-binding type-2" evidence="2">
    <location>
        <begin position="41"/>
        <end position="103"/>
    </location>
</feature>
<dbReference type="GO" id="GO:0008061">
    <property type="term" value="F:chitin binding"/>
    <property type="evidence" value="ECO:0007669"/>
    <property type="project" value="InterPro"/>
</dbReference>
<dbReference type="HOGENOM" id="CLU_2006532_0_0_1"/>
<evidence type="ECO:0000313" key="3">
    <source>
        <dbReference type="EnsemblMetazoa" id="MESCA000241-PA"/>
    </source>
</evidence>
<dbReference type="EMBL" id="CAQQ02041103">
    <property type="status" value="NOT_ANNOTATED_CDS"/>
    <property type="molecule type" value="Genomic_DNA"/>
</dbReference>
<dbReference type="EMBL" id="CAQQ02041102">
    <property type="status" value="NOT_ANNOTATED_CDS"/>
    <property type="molecule type" value="Genomic_DNA"/>
</dbReference>
<dbReference type="InterPro" id="IPR036508">
    <property type="entry name" value="Chitin-bd_dom_sf"/>
</dbReference>